<dbReference type="AlphaFoldDB" id="A0A1T4SYA6"/>
<evidence type="ECO:0000313" key="2">
    <source>
        <dbReference type="Proteomes" id="UP000190367"/>
    </source>
</evidence>
<keyword evidence="2" id="KW-1185">Reference proteome</keyword>
<sequence>MPMRYDKELLTDLLKALPAWGLVPEKFLEFILVAVEMFAHRTGGELLTVETLHEAQRELAAAFLFAFKLELFPYTDFDDLRQKAGPFIDIDRTISRVQDWKQQAAAVWDLCEASVVTPNQETVMEDALEDLRARVVIKKLESYLTFS</sequence>
<reference evidence="2" key="1">
    <citation type="submission" date="2017-02" db="EMBL/GenBank/DDBJ databases">
        <authorList>
            <person name="Varghese N."/>
            <person name="Submissions S."/>
        </authorList>
    </citation>
    <scope>NUCLEOTIDE SEQUENCE [LARGE SCALE GENOMIC DNA]</scope>
    <source>
        <strain evidence="2">DSM 22224</strain>
    </source>
</reference>
<evidence type="ECO:0000313" key="1">
    <source>
        <dbReference type="EMBL" id="SKA32908.1"/>
    </source>
</evidence>
<dbReference type="EMBL" id="FUWZ01000003">
    <property type="protein sequence ID" value="SKA32908.1"/>
    <property type="molecule type" value="Genomic_DNA"/>
</dbReference>
<organism evidence="1 2">
    <name type="scientific">Chitinophaga eiseniae</name>
    <dbReference type="NCBI Taxonomy" id="634771"/>
    <lineage>
        <taxon>Bacteria</taxon>
        <taxon>Pseudomonadati</taxon>
        <taxon>Bacteroidota</taxon>
        <taxon>Chitinophagia</taxon>
        <taxon>Chitinophagales</taxon>
        <taxon>Chitinophagaceae</taxon>
        <taxon>Chitinophaga</taxon>
    </lineage>
</organism>
<protein>
    <submittedName>
        <fullName evidence="1">Uncharacterized protein</fullName>
    </submittedName>
</protein>
<proteinExistence type="predicted"/>
<gene>
    <name evidence="1" type="ORF">SAMN04488128_103735</name>
</gene>
<accession>A0A1T4SYA6</accession>
<name>A0A1T4SYA6_9BACT</name>
<dbReference type="Proteomes" id="UP000190367">
    <property type="component" value="Unassembled WGS sequence"/>
</dbReference>